<dbReference type="InterPro" id="IPR050174">
    <property type="entry name" value="Protocadherin/Cadherin-CA"/>
</dbReference>
<comment type="caution">
    <text evidence="13">The sequence shown here is derived from an EMBL/GenBank/DDBJ whole genome shotgun (WGS) entry which is preliminary data.</text>
</comment>
<dbReference type="SUPFAM" id="SSF49313">
    <property type="entry name" value="Cadherin-like"/>
    <property type="match status" value="6"/>
</dbReference>
<keyword evidence="5 10" id="KW-1133">Transmembrane helix</keyword>
<dbReference type="EMBL" id="CAWYQH010000002">
    <property type="protein sequence ID" value="CAK8673498.1"/>
    <property type="molecule type" value="Genomic_DNA"/>
</dbReference>
<feature type="transmembrane region" description="Helical" evidence="10">
    <location>
        <begin position="752"/>
        <end position="776"/>
    </location>
</feature>
<feature type="signal peptide" evidence="11">
    <location>
        <begin position="1"/>
        <end position="28"/>
    </location>
</feature>
<feature type="region of interest" description="Disordered" evidence="9">
    <location>
        <begin position="1066"/>
        <end position="1093"/>
    </location>
</feature>
<evidence type="ECO:0000256" key="4">
    <source>
        <dbReference type="ARBA" id="ARBA00022837"/>
    </source>
</evidence>
<evidence type="ECO:0000256" key="1">
    <source>
        <dbReference type="ARBA" id="ARBA00004167"/>
    </source>
</evidence>
<reference evidence="13 14" key="1">
    <citation type="submission" date="2024-02" db="EMBL/GenBank/DDBJ databases">
        <authorList>
            <person name="Daric V."/>
            <person name="Darras S."/>
        </authorList>
    </citation>
    <scope>NUCLEOTIDE SEQUENCE [LARGE SCALE GENOMIC DNA]</scope>
</reference>
<feature type="compositionally biased region" description="Low complexity" evidence="9">
    <location>
        <begin position="1112"/>
        <end position="1133"/>
    </location>
</feature>
<evidence type="ECO:0000256" key="3">
    <source>
        <dbReference type="ARBA" id="ARBA00022737"/>
    </source>
</evidence>
<dbReference type="InterPro" id="IPR002126">
    <property type="entry name" value="Cadherin-like_dom"/>
</dbReference>
<keyword evidence="11" id="KW-0732">Signal</keyword>
<dbReference type="PROSITE" id="PS00232">
    <property type="entry name" value="CADHERIN_1"/>
    <property type="match status" value="4"/>
</dbReference>
<dbReference type="SMART" id="SM00112">
    <property type="entry name" value="CA"/>
    <property type="match status" value="6"/>
</dbReference>
<keyword evidence="3" id="KW-0677">Repeat</keyword>
<gene>
    <name evidence="13" type="ORF">CVLEPA_LOCUS3288</name>
</gene>
<feature type="domain" description="Cadherin" evidence="12">
    <location>
        <begin position="627"/>
        <end position="738"/>
    </location>
</feature>
<dbReference type="Gene3D" id="2.60.40.60">
    <property type="entry name" value="Cadherins"/>
    <property type="match status" value="6"/>
</dbReference>
<evidence type="ECO:0000313" key="14">
    <source>
        <dbReference type="Proteomes" id="UP001642483"/>
    </source>
</evidence>
<keyword evidence="2 10" id="KW-0812">Transmembrane</keyword>
<evidence type="ECO:0000256" key="9">
    <source>
        <dbReference type="SAM" id="MobiDB-lite"/>
    </source>
</evidence>
<feature type="domain" description="Cadherin" evidence="12">
    <location>
        <begin position="376"/>
        <end position="505"/>
    </location>
</feature>
<dbReference type="Pfam" id="PF00028">
    <property type="entry name" value="Cadherin"/>
    <property type="match status" value="4"/>
</dbReference>
<feature type="domain" description="Cadherin" evidence="12">
    <location>
        <begin position="506"/>
        <end position="625"/>
    </location>
</feature>
<dbReference type="InterPro" id="IPR015919">
    <property type="entry name" value="Cadherin-like_sf"/>
</dbReference>
<evidence type="ECO:0000256" key="7">
    <source>
        <dbReference type="ARBA" id="ARBA00023180"/>
    </source>
</evidence>
<protein>
    <recommendedName>
        <fullName evidence="12">Cadherin domain-containing protein</fullName>
    </recommendedName>
</protein>
<dbReference type="InterPro" id="IPR020894">
    <property type="entry name" value="Cadherin_CS"/>
</dbReference>
<accession>A0ABP0F464</accession>
<feature type="region of interest" description="Disordered" evidence="9">
    <location>
        <begin position="861"/>
        <end position="925"/>
    </location>
</feature>
<name>A0ABP0F464_CLALP</name>
<feature type="compositionally biased region" description="Polar residues" evidence="9">
    <location>
        <begin position="915"/>
        <end position="925"/>
    </location>
</feature>
<feature type="compositionally biased region" description="Basic and acidic residues" evidence="9">
    <location>
        <begin position="863"/>
        <end position="880"/>
    </location>
</feature>
<feature type="domain" description="Cadherin" evidence="12">
    <location>
        <begin position="260"/>
        <end position="369"/>
    </location>
</feature>
<evidence type="ECO:0000256" key="10">
    <source>
        <dbReference type="SAM" id="Phobius"/>
    </source>
</evidence>
<dbReference type="PROSITE" id="PS50268">
    <property type="entry name" value="CADHERIN_2"/>
    <property type="match status" value="6"/>
</dbReference>
<feature type="region of interest" description="Disordered" evidence="9">
    <location>
        <begin position="1108"/>
        <end position="1156"/>
    </location>
</feature>
<keyword evidence="14" id="KW-1185">Reference proteome</keyword>
<evidence type="ECO:0000259" key="12">
    <source>
        <dbReference type="PROSITE" id="PS50268"/>
    </source>
</evidence>
<dbReference type="PANTHER" id="PTHR24028">
    <property type="entry name" value="CADHERIN-87A"/>
    <property type="match status" value="1"/>
</dbReference>
<dbReference type="CDD" id="cd11304">
    <property type="entry name" value="Cadherin_repeat"/>
    <property type="match status" value="6"/>
</dbReference>
<evidence type="ECO:0000256" key="5">
    <source>
        <dbReference type="ARBA" id="ARBA00022989"/>
    </source>
</evidence>
<dbReference type="Proteomes" id="UP001642483">
    <property type="component" value="Unassembled WGS sequence"/>
</dbReference>
<feature type="domain" description="Cadherin" evidence="12">
    <location>
        <begin position="30"/>
        <end position="146"/>
    </location>
</feature>
<keyword evidence="6 10" id="KW-0472">Membrane</keyword>
<keyword evidence="4 8" id="KW-0106">Calcium</keyword>
<evidence type="ECO:0000256" key="6">
    <source>
        <dbReference type="ARBA" id="ARBA00023136"/>
    </source>
</evidence>
<comment type="subcellular location">
    <subcellularLocation>
        <location evidence="1">Membrane</location>
        <topology evidence="1">Single-pass membrane protein</topology>
    </subcellularLocation>
</comment>
<feature type="domain" description="Cadherin" evidence="12">
    <location>
        <begin position="147"/>
        <end position="259"/>
    </location>
</feature>
<evidence type="ECO:0000256" key="2">
    <source>
        <dbReference type="ARBA" id="ARBA00022692"/>
    </source>
</evidence>
<evidence type="ECO:0000256" key="11">
    <source>
        <dbReference type="SAM" id="SignalP"/>
    </source>
</evidence>
<proteinExistence type="predicted"/>
<evidence type="ECO:0000256" key="8">
    <source>
        <dbReference type="PROSITE-ProRule" id="PRU00043"/>
    </source>
</evidence>
<feature type="compositionally biased region" description="Basic and acidic residues" evidence="9">
    <location>
        <begin position="889"/>
        <end position="914"/>
    </location>
</feature>
<dbReference type="PANTHER" id="PTHR24028:SF328">
    <property type="entry name" value="CADHERIN-3"/>
    <property type="match status" value="1"/>
</dbReference>
<keyword evidence="7" id="KW-0325">Glycoprotein</keyword>
<dbReference type="PRINTS" id="PR00205">
    <property type="entry name" value="CADHERIN"/>
</dbReference>
<sequence>MKPRLINCVQVALLVLALDVAIPPMTSALPSPKVEIPFFEEQPKGTEIHNLKNDVSISVRPSVFFKLTGQYMTSSGGPIMKEWVALNEETGVITVNQRVDRETDCDADSLESCIIHVTVFQKPQKYFKTINLELEVVDVNDNSPVFPVPVISVNISEGSPVNTRKSLDKFLATDADIGDNSNIYYTLSRNNYFNIHSFKDPTDGTPRLDLVVNDELDYETAKVYELTLTATDRGTPAARLSRIKIRVGITDANDNEPVFAKQTYRLDLRENMEPGSVITTVHATDADSGVRGEVRYFVPVSGNTRAARNLVTVDPVTGNIMLKEPLDREKHDNLQITIGARDRMARNSRKGKTILDIHVKDENDNAPVIHVNIIVEANDTTAFVPESARVGTYVAQITAEDADAGVNGEVTMDISTSLLSPPTDETAVGNDDTIAADFSSENAVSQYFALDQEKGLIATDKLLDREKYPGFLVSILACDNGVEPMCSEKNLTIKVLDENDHSPQFSKTTKLIQLREDTEVGTHVTVVKASDRDAIYQPAFRLSKDLRTVEKSRNGEVHFKLFGGGRCFHIDEETGLIRLVGALDYEKKKAWKLKIMAKDEGEPSKSANMTINVKVTDVNDNRPVFSNPAINNSTVPATIQSDEIITRIKAIDYDEGSHSEVHYSITTEDEGIIPPRKFILDRFKGDLRLNMSNPHLKDMIGTHTIMIKAQDLGSPSQSSFTTLRIEVYDVPLALLPTSIKQYDGLEDGKNDYTIILIASLAAATLLLVLVLTAVVVKCKRENKEIRTYNCRNAESKKGWQLSESHATLPGDVIVTPSNHLMASRDSNLNTVEWNKNLGIRNNYSPSPVVLSNTGSLSNVSQRTFERKMTSFSKDPRKDKQPVTSQVDGDSGRGDSDHDTGSCEDKESLRHDKARQQQADQGQHNYSDVVVLDAPNEDSMGPLCTHLCRQYGHSDACWMHVLDEQTPQQQHYLPCDVHQRPNTPRGYSSYLLNSQSCLETICETQPLHSVLGSEDPTQDEYDQNIDSSYQDSSATSHVALLNRYDADCYPQVSTMVSSASYNQLHCQSPASSDRMTPVPAPRLTPAEAGSRNNLLTDKRHSVSDMFHDGVGITSNPATPSSYYPSSASNPTTPSHYGAYGLRSESPTNASKRRSTTSLHGELLHRRFLAAAQGAPKSNPSPLSHHYGEVSMEETQQIIDDIDQLIDN</sequence>
<organism evidence="13 14">
    <name type="scientific">Clavelina lepadiformis</name>
    <name type="common">Light-bulb sea squirt</name>
    <name type="synonym">Ascidia lepadiformis</name>
    <dbReference type="NCBI Taxonomy" id="159417"/>
    <lineage>
        <taxon>Eukaryota</taxon>
        <taxon>Metazoa</taxon>
        <taxon>Chordata</taxon>
        <taxon>Tunicata</taxon>
        <taxon>Ascidiacea</taxon>
        <taxon>Aplousobranchia</taxon>
        <taxon>Clavelinidae</taxon>
        <taxon>Clavelina</taxon>
    </lineage>
</organism>
<evidence type="ECO:0000313" key="13">
    <source>
        <dbReference type="EMBL" id="CAK8673498.1"/>
    </source>
</evidence>
<feature type="chain" id="PRO_5046925003" description="Cadherin domain-containing protein" evidence="11">
    <location>
        <begin position="29"/>
        <end position="1206"/>
    </location>
</feature>